<evidence type="ECO:0000313" key="1">
    <source>
        <dbReference type="EMBL" id="CAF9905220.1"/>
    </source>
</evidence>
<comment type="caution">
    <text evidence="1">The sequence shown here is derived from an EMBL/GenBank/DDBJ whole genome shotgun (WGS) entry which is preliminary data.</text>
</comment>
<protein>
    <submittedName>
        <fullName evidence="1">Uncharacterized protein</fullName>
    </submittedName>
</protein>
<accession>A0A8H3EGJ0</accession>
<organism evidence="1 2">
    <name type="scientific">Gomphillus americanus</name>
    <dbReference type="NCBI Taxonomy" id="1940652"/>
    <lineage>
        <taxon>Eukaryota</taxon>
        <taxon>Fungi</taxon>
        <taxon>Dikarya</taxon>
        <taxon>Ascomycota</taxon>
        <taxon>Pezizomycotina</taxon>
        <taxon>Lecanoromycetes</taxon>
        <taxon>OSLEUM clade</taxon>
        <taxon>Ostropomycetidae</taxon>
        <taxon>Ostropales</taxon>
        <taxon>Graphidaceae</taxon>
        <taxon>Gomphilloideae</taxon>
        <taxon>Gomphillus</taxon>
    </lineage>
</organism>
<proteinExistence type="predicted"/>
<sequence length="153" mass="17015">MDIDRKHDSRFKTLHFSRSSPTDALESKSSDAITTHGGSPTAIVIEKFAKIPMEIIYCMLEVMRPCATIGFALTNKPNLSIYTQWLDTANSLQTPGSGPGTYDMLDFLRIRNLRNSDSGTKTRCCCSCLETLAVKSPTQSLANQEMECLQWLS</sequence>
<gene>
    <name evidence="1" type="ORF">GOMPHAMPRED_003081</name>
</gene>
<reference evidence="1" key="1">
    <citation type="submission" date="2021-03" db="EMBL/GenBank/DDBJ databases">
        <authorList>
            <person name="Tagirdzhanova G."/>
        </authorList>
    </citation>
    <scope>NUCLEOTIDE SEQUENCE</scope>
</reference>
<keyword evidence="2" id="KW-1185">Reference proteome</keyword>
<dbReference type="EMBL" id="CAJPDQ010000002">
    <property type="protein sequence ID" value="CAF9905220.1"/>
    <property type="molecule type" value="Genomic_DNA"/>
</dbReference>
<name>A0A8H3EGJ0_9LECA</name>
<dbReference type="Proteomes" id="UP000664169">
    <property type="component" value="Unassembled WGS sequence"/>
</dbReference>
<evidence type="ECO:0000313" key="2">
    <source>
        <dbReference type="Proteomes" id="UP000664169"/>
    </source>
</evidence>
<dbReference type="AlphaFoldDB" id="A0A8H3EGJ0"/>